<feature type="region of interest" description="Disordered" evidence="1">
    <location>
        <begin position="36"/>
        <end position="58"/>
    </location>
</feature>
<sequence length="146" mass="16211">MFKFLRRQSEQGIGTCTFSSTDCRLLWRHPIQPLSEQRGRTRETPPAPFSLHEAHDEEQPVDLRALDYVDIVHGASGCTQKTAVVGHQGFPAIEYRKATGDSEEVTSQGKSSLSTINIPSVATQQTSHTDPTPTDHSSSRHQRAEK</sequence>
<dbReference type="InParanoid" id="L9LE36"/>
<feature type="compositionally biased region" description="Polar residues" evidence="1">
    <location>
        <begin position="105"/>
        <end position="136"/>
    </location>
</feature>
<reference evidence="3" key="2">
    <citation type="journal article" date="2013" name="Nat. Commun.">
        <title>Genome of the Chinese tree shrew.</title>
        <authorList>
            <person name="Fan Y."/>
            <person name="Huang Z.Y."/>
            <person name="Cao C.C."/>
            <person name="Chen C.S."/>
            <person name="Chen Y.X."/>
            <person name="Fan D.D."/>
            <person name="He J."/>
            <person name="Hou H.L."/>
            <person name="Hu L."/>
            <person name="Hu X.T."/>
            <person name="Jiang X.T."/>
            <person name="Lai R."/>
            <person name="Lang Y.S."/>
            <person name="Liang B."/>
            <person name="Liao S.G."/>
            <person name="Mu D."/>
            <person name="Ma Y.Y."/>
            <person name="Niu Y.Y."/>
            <person name="Sun X.Q."/>
            <person name="Xia J.Q."/>
            <person name="Xiao J."/>
            <person name="Xiong Z.Q."/>
            <person name="Xu L."/>
            <person name="Yang L."/>
            <person name="Zhang Y."/>
            <person name="Zhao W."/>
            <person name="Zhao X.D."/>
            <person name="Zheng Y.T."/>
            <person name="Zhou J.M."/>
            <person name="Zhu Y.B."/>
            <person name="Zhang G.J."/>
            <person name="Wang J."/>
            <person name="Yao Y.G."/>
        </authorList>
    </citation>
    <scope>NUCLEOTIDE SEQUENCE [LARGE SCALE GENOMIC DNA]</scope>
</reference>
<proteinExistence type="predicted"/>
<organism evidence="2 3">
    <name type="scientific">Tupaia chinensis</name>
    <name type="common">Chinese tree shrew</name>
    <name type="synonym">Tupaia belangeri chinensis</name>
    <dbReference type="NCBI Taxonomy" id="246437"/>
    <lineage>
        <taxon>Eukaryota</taxon>
        <taxon>Metazoa</taxon>
        <taxon>Chordata</taxon>
        <taxon>Craniata</taxon>
        <taxon>Vertebrata</taxon>
        <taxon>Euteleostomi</taxon>
        <taxon>Mammalia</taxon>
        <taxon>Eutheria</taxon>
        <taxon>Euarchontoglires</taxon>
        <taxon>Scandentia</taxon>
        <taxon>Tupaiidae</taxon>
        <taxon>Tupaia</taxon>
    </lineage>
</organism>
<dbReference type="Proteomes" id="UP000011518">
    <property type="component" value="Unassembled WGS sequence"/>
</dbReference>
<gene>
    <name evidence="2" type="ORF">TREES_T100010528</name>
</gene>
<name>L9LE36_TUPCH</name>
<evidence type="ECO:0000313" key="2">
    <source>
        <dbReference type="EMBL" id="ELW71987.1"/>
    </source>
</evidence>
<feature type="region of interest" description="Disordered" evidence="1">
    <location>
        <begin position="97"/>
        <end position="146"/>
    </location>
</feature>
<accession>L9LE36</accession>
<reference evidence="3" key="1">
    <citation type="submission" date="2012-07" db="EMBL/GenBank/DDBJ databases">
        <title>Genome of the Chinese tree shrew, a rising model animal genetically related to primates.</title>
        <authorList>
            <person name="Zhang G."/>
            <person name="Fan Y."/>
            <person name="Yao Y."/>
            <person name="Huang Z."/>
        </authorList>
    </citation>
    <scope>NUCLEOTIDE SEQUENCE [LARGE SCALE GENOMIC DNA]</scope>
</reference>
<evidence type="ECO:0000313" key="3">
    <source>
        <dbReference type="Proteomes" id="UP000011518"/>
    </source>
</evidence>
<evidence type="ECO:0000256" key="1">
    <source>
        <dbReference type="SAM" id="MobiDB-lite"/>
    </source>
</evidence>
<dbReference type="EMBL" id="KB320451">
    <property type="protein sequence ID" value="ELW71987.1"/>
    <property type="molecule type" value="Genomic_DNA"/>
</dbReference>
<keyword evidence="3" id="KW-1185">Reference proteome</keyword>
<dbReference type="AlphaFoldDB" id="L9LE36"/>
<protein>
    <submittedName>
        <fullName evidence="2">Uncharacterized protein</fullName>
    </submittedName>
</protein>